<sequence length="315" mass="34121">MKTLPSSLRRLLLSTLLASTTAFAGGNITFSTEQAYPEGIAWSATQKVFFVSSVHQGVVGKVTLDGRYTPFIRDEKLISSAGLHLDTARNLLWVAIGDLGASVRSKPENQGKLAAIAAYDTTTGERRAYHDLGALIEGGHFANDITTDPQGNVYVTDSFAPVVYRIDPKGTASVFAKSDWFKGEGFNLNGLVYHPDGYLLVGKYNSGELFRISTKDPSNIHRVKLNDTLVGADGLLLRGRDRITVVQNAGKDRVLDVVSHDGWETATLQPAKATAQSFPTAAAVVGKDLYVLNARLDTLFSAEAPKVNEFVLQKF</sequence>
<proteinExistence type="predicted"/>
<dbReference type="EMBL" id="JAVDXO010000015">
    <property type="protein sequence ID" value="MDR7308851.1"/>
    <property type="molecule type" value="Genomic_DNA"/>
</dbReference>
<dbReference type="Proteomes" id="UP001268089">
    <property type="component" value="Unassembled WGS sequence"/>
</dbReference>
<dbReference type="InterPro" id="IPR053224">
    <property type="entry name" value="Sensory_adhesion_molecule"/>
</dbReference>
<gene>
    <name evidence="2" type="ORF">J2X15_004174</name>
</gene>
<dbReference type="InterPro" id="IPR011042">
    <property type="entry name" value="6-blade_b-propeller_TolB-like"/>
</dbReference>
<keyword evidence="1" id="KW-0732">Signal</keyword>
<comment type="caution">
    <text evidence="2">The sequence shown here is derived from an EMBL/GenBank/DDBJ whole genome shotgun (WGS) entry which is preliminary data.</text>
</comment>
<organism evidence="2 3">
    <name type="scientific">Rhodoferax saidenbachensis</name>
    <dbReference type="NCBI Taxonomy" id="1484693"/>
    <lineage>
        <taxon>Bacteria</taxon>
        <taxon>Pseudomonadati</taxon>
        <taxon>Pseudomonadota</taxon>
        <taxon>Betaproteobacteria</taxon>
        <taxon>Burkholderiales</taxon>
        <taxon>Comamonadaceae</taxon>
        <taxon>Rhodoferax</taxon>
    </lineage>
</organism>
<evidence type="ECO:0000313" key="3">
    <source>
        <dbReference type="Proteomes" id="UP001268089"/>
    </source>
</evidence>
<dbReference type="Gene3D" id="2.120.10.30">
    <property type="entry name" value="TolB, C-terminal domain"/>
    <property type="match status" value="1"/>
</dbReference>
<feature type="signal peptide" evidence="1">
    <location>
        <begin position="1"/>
        <end position="24"/>
    </location>
</feature>
<dbReference type="PANTHER" id="PTHR31460:SF3">
    <property type="entry name" value="MESOCENTIN"/>
    <property type="match status" value="1"/>
</dbReference>
<dbReference type="SUPFAM" id="SSF63829">
    <property type="entry name" value="Calcium-dependent phosphotriesterase"/>
    <property type="match status" value="1"/>
</dbReference>
<keyword evidence="3" id="KW-1185">Reference proteome</keyword>
<reference evidence="2 3" key="1">
    <citation type="submission" date="2023-07" db="EMBL/GenBank/DDBJ databases">
        <title>Sorghum-associated microbial communities from plants grown in Nebraska, USA.</title>
        <authorList>
            <person name="Schachtman D."/>
        </authorList>
    </citation>
    <scope>NUCLEOTIDE SEQUENCE [LARGE SCALE GENOMIC DNA]</scope>
    <source>
        <strain evidence="2 3">BE308</strain>
    </source>
</reference>
<evidence type="ECO:0000313" key="2">
    <source>
        <dbReference type="EMBL" id="MDR7308851.1"/>
    </source>
</evidence>
<dbReference type="PANTHER" id="PTHR31460">
    <property type="match status" value="1"/>
</dbReference>
<accession>A0ABU1ZWD5</accession>
<feature type="chain" id="PRO_5045528517" evidence="1">
    <location>
        <begin position="25"/>
        <end position="315"/>
    </location>
</feature>
<name>A0ABU1ZWD5_9BURK</name>
<evidence type="ECO:0000256" key="1">
    <source>
        <dbReference type="SAM" id="SignalP"/>
    </source>
</evidence>
<protein>
    <submittedName>
        <fullName evidence="2">Sugar lactone lactonase YvrE</fullName>
    </submittedName>
</protein>
<dbReference type="RefSeq" id="WP_310346799.1">
    <property type="nucleotide sequence ID" value="NZ_JAVDXO010000015.1"/>
</dbReference>